<protein>
    <recommendedName>
        <fullName evidence="6">Carbohydrate kinase FGGY C-terminal domain-containing protein</fullName>
    </recommendedName>
</protein>
<feature type="domain" description="Carbohydrate kinase FGGY C-terminal" evidence="4">
    <location>
        <begin position="242"/>
        <end position="429"/>
    </location>
</feature>
<dbReference type="InterPro" id="IPR000577">
    <property type="entry name" value="Carb_kinase_FGGY"/>
</dbReference>
<dbReference type="EMBL" id="LAZR01001164">
    <property type="protein sequence ID" value="KKN49534.1"/>
    <property type="molecule type" value="Genomic_DNA"/>
</dbReference>
<dbReference type="PANTHER" id="PTHR43095">
    <property type="entry name" value="SUGAR KINASE"/>
    <property type="match status" value="1"/>
</dbReference>
<feature type="domain" description="Carbohydrate kinase FGGY N-terminal" evidence="3">
    <location>
        <begin position="6"/>
        <end position="232"/>
    </location>
</feature>
<dbReference type="SUPFAM" id="SSF53067">
    <property type="entry name" value="Actin-like ATPase domain"/>
    <property type="match status" value="2"/>
</dbReference>
<dbReference type="InterPro" id="IPR018483">
    <property type="entry name" value="Carb_kinase_FGGY_CS"/>
</dbReference>
<dbReference type="InterPro" id="IPR050406">
    <property type="entry name" value="FGGY_Carb_Kinase"/>
</dbReference>
<evidence type="ECO:0008006" key="6">
    <source>
        <dbReference type="Google" id="ProtNLM"/>
    </source>
</evidence>
<name>A0A0F9R420_9ZZZZ</name>
<sequence>MSELACVFDVGTTGARTIIFDINGKEIARAYKEYPFVKQPFGISEQDPIIWWDAIRKTCNLVSQKVNINDIIGISGTFQRQTITFLDKKKKVLHPALTWMDGREETSAKDWLSEEGSRRTVPKVLWIKRNKPEVFKKIFKIAYTDTYIYNRLCNIMATDPTNGVMGILNYNTLKWDENLSEQYKIPIDLWPDVYFYGEVIGELSNIAANELGLNQNTPIFMGGGDQQCSALGLGVIKTHQAKVTIGTGAFVDYVTDNRIKPSKKAPIFSYPSVIKGKWNIEGAIFGAGSTLKWFKDNFSQFQVNQSSEGKKNVYDMLANEASTIPPGSEGLLFIPLYMFRKGTIHGLGWNHTRAHFIRAIMESACLGAQMFLEILEAIGGRKISEIRADGGAMNSPLWAQILADVTSKKILIPEVKDAAALGAAILVFYNSKRYESLDNAITNMIRFTEVKEPIMHNVSVYKKLYGVYAQELIAIDEKKRVTGNL</sequence>
<dbReference type="PANTHER" id="PTHR43095:SF5">
    <property type="entry name" value="XYLULOSE KINASE"/>
    <property type="match status" value="1"/>
</dbReference>
<proteinExistence type="predicted"/>
<dbReference type="CDD" id="cd07779">
    <property type="entry name" value="ASKHA_NBD_FGGY_YgcE-like"/>
    <property type="match status" value="1"/>
</dbReference>
<dbReference type="PIRSF" id="PIRSF000538">
    <property type="entry name" value="GlpK"/>
    <property type="match status" value="1"/>
</dbReference>
<dbReference type="Pfam" id="PF00370">
    <property type="entry name" value="FGGY_N"/>
    <property type="match status" value="1"/>
</dbReference>
<dbReference type="InterPro" id="IPR018485">
    <property type="entry name" value="FGGY_C"/>
</dbReference>
<organism evidence="5">
    <name type="scientific">marine sediment metagenome</name>
    <dbReference type="NCBI Taxonomy" id="412755"/>
    <lineage>
        <taxon>unclassified sequences</taxon>
        <taxon>metagenomes</taxon>
        <taxon>ecological metagenomes</taxon>
    </lineage>
</organism>
<dbReference type="InterPro" id="IPR043129">
    <property type="entry name" value="ATPase_NBD"/>
</dbReference>
<evidence type="ECO:0000259" key="4">
    <source>
        <dbReference type="Pfam" id="PF02782"/>
    </source>
</evidence>
<comment type="caution">
    <text evidence="5">The sequence shown here is derived from an EMBL/GenBank/DDBJ whole genome shotgun (WGS) entry which is preliminary data.</text>
</comment>
<dbReference type="Pfam" id="PF02782">
    <property type="entry name" value="FGGY_C"/>
    <property type="match status" value="1"/>
</dbReference>
<evidence type="ECO:0000313" key="5">
    <source>
        <dbReference type="EMBL" id="KKN49534.1"/>
    </source>
</evidence>
<dbReference type="InterPro" id="IPR018484">
    <property type="entry name" value="FGGY_N"/>
</dbReference>
<keyword evidence="2" id="KW-0418">Kinase</keyword>
<dbReference type="GO" id="GO:0016301">
    <property type="term" value="F:kinase activity"/>
    <property type="evidence" value="ECO:0007669"/>
    <property type="project" value="UniProtKB-KW"/>
</dbReference>
<dbReference type="Gene3D" id="3.30.420.40">
    <property type="match status" value="2"/>
</dbReference>
<dbReference type="GO" id="GO:0005975">
    <property type="term" value="P:carbohydrate metabolic process"/>
    <property type="evidence" value="ECO:0007669"/>
    <property type="project" value="InterPro"/>
</dbReference>
<keyword evidence="1" id="KW-0808">Transferase</keyword>
<evidence type="ECO:0000259" key="3">
    <source>
        <dbReference type="Pfam" id="PF00370"/>
    </source>
</evidence>
<dbReference type="GO" id="GO:0016773">
    <property type="term" value="F:phosphotransferase activity, alcohol group as acceptor"/>
    <property type="evidence" value="ECO:0007669"/>
    <property type="project" value="InterPro"/>
</dbReference>
<reference evidence="5" key="1">
    <citation type="journal article" date="2015" name="Nature">
        <title>Complex archaea that bridge the gap between prokaryotes and eukaryotes.</title>
        <authorList>
            <person name="Spang A."/>
            <person name="Saw J.H."/>
            <person name="Jorgensen S.L."/>
            <person name="Zaremba-Niedzwiedzka K."/>
            <person name="Martijn J."/>
            <person name="Lind A.E."/>
            <person name="van Eijk R."/>
            <person name="Schleper C."/>
            <person name="Guy L."/>
            <person name="Ettema T.J."/>
        </authorList>
    </citation>
    <scope>NUCLEOTIDE SEQUENCE</scope>
</reference>
<dbReference type="AlphaFoldDB" id="A0A0F9R420"/>
<evidence type="ECO:0000256" key="1">
    <source>
        <dbReference type="ARBA" id="ARBA00022679"/>
    </source>
</evidence>
<gene>
    <name evidence="5" type="ORF">LCGC14_0641940</name>
</gene>
<evidence type="ECO:0000256" key="2">
    <source>
        <dbReference type="ARBA" id="ARBA00022777"/>
    </source>
</evidence>
<dbReference type="PROSITE" id="PS00445">
    <property type="entry name" value="FGGY_KINASES_2"/>
    <property type="match status" value="1"/>
</dbReference>
<accession>A0A0F9R420</accession>